<protein>
    <submittedName>
        <fullName evidence="4">DeoR family transcriptional regulator</fullName>
    </submittedName>
</protein>
<comment type="caution">
    <text evidence="4">The sequence shown here is derived from an EMBL/GenBank/DDBJ whole genome shotgun (WGS) entry which is preliminary data.</text>
</comment>
<dbReference type="PANTHER" id="PTHR30363:SF51">
    <property type="entry name" value="HTH-TYPE TRANSCRIPTIONAL REPRESSOR GLCR"/>
    <property type="match status" value="1"/>
</dbReference>
<dbReference type="SMART" id="SM00420">
    <property type="entry name" value="HTH_DEOR"/>
    <property type="match status" value="1"/>
</dbReference>
<evidence type="ECO:0000313" key="5">
    <source>
        <dbReference type="Proteomes" id="UP000665561"/>
    </source>
</evidence>
<evidence type="ECO:0000256" key="1">
    <source>
        <dbReference type="ARBA" id="ARBA00023015"/>
    </source>
</evidence>
<dbReference type="PANTHER" id="PTHR30363">
    <property type="entry name" value="HTH-TYPE TRANSCRIPTIONAL REGULATOR SRLR-RELATED"/>
    <property type="match status" value="1"/>
</dbReference>
<accession>A0ABW9XRW1</accession>
<keyword evidence="5" id="KW-1185">Reference proteome</keyword>
<keyword evidence="2" id="KW-0804">Transcription</keyword>
<dbReference type="SUPFAM" id="SSF46785">
    <property type="entry name" value="Winged helix' DNA-binding domain"/>
    <property type="match status" value="1"/>
</dbReference>
<name>A0ABW9XRW1_9BACL</name>
<dbReference type="EMBL" id="JAAAMV010000011">
    <property type="protein sequence ID" value="NBD25203.1"/>
    <property type="molecule type" value="Genomic_DNA"/>
</dbReference>
<evidence type="ECO:0000256" key="2">
    <source>
        <dbReference type="ARBA" id="ARBA00023163"/>
    </source>
</evidence>
<dbReference type="InterPro" id="IPR036390">
    <property type="entry name" value="WH_DNA-bd_sf"/>
</dbReference>
<reference evidence="4 5" key="1">
    <citation type="submission" date="2020-01" db="EMBL/GenBank/DDBJ databases">
        <title>Paenibacillus soybeanensis sp. nov. isolated from the nodules of soybean (Glycine max(L.) Merr).</title>
        <authorList>
            <person name="Wang H."/>
        </authorList>
    </citation>
    <scope>NUCLEOTIDE SEQUENCE [LARGE SCALE GENOMIC DNA]</scope>
    <source>
        <strain evidence="4 5">T1</strain>
    </source>
</reference>
<dbReference type="Pfam" id="PF00455">
    <property type="entry name" value="DeoRC"/>
    <property type="match status" value="1"/>
</dbReference>
<evidence type="ECO:0000259" key="3">
    <source>
        <dbReference type="PROSITE" id="PS51000"/>
    </source>
</evidence>
<dbReference type="InterPro" id="IPR001034">
    <property type="entry name" value="DeoR_HTH"/>
</dbReference>
<sequence length="269" mass="29588">MTTQDTAGMFAEERREQILALLEQEKRVLAKDLAERFQISIDSIRRDLSIMQEQGLLRKTHGGAIASTKVRQLPPPPEARYGEGSPQGNAVAKLAVSYLRANDTVFIGSGSLAYVLLKHLPDQLPLTVVTNSTRVADSLREREWIETYMIGGRVKRSGNITDVIANEFIRQFKFDISFVTGGGMSEEGIFVSTPEVAAFGRAVAAVSRRRIGVTTHRSLGNDGFARAGGIEDLDLLITDWDADPEAIERIQALGVKVVAAQLEDPHERE</sequence>
<dbReference type="RefSeq" id="WP_161744019.1">
    <property type="nucleotide sequence ID" value="NZ_JAAAMV010000011.1"/>
</dbReference>
<dbReference type="Gene3D" id="1.10.10.10">
    <property type="entry name" value="Winged helix-like DNA-binding domain superfamily/Winged helix DNA-binding domain"/>
    <property type="match status" value="1"/>
</dbReference>
<evidence type="ECO:0000313" key="4">
    <source>
        <dbReference type="EMBL" id="NBD25203.1"/>
    </source>
</evidence>
<dbReference type="Proteomes" id="UP000665561">
    <property type="component" value="Unassembled WGS sequence"/>
</dbReference>
<keyword evidence="1" id="KW-0805">Transcription regulation</keyword>
<dbReference type="InterPro" id="IPR014036">
    <property type="entry name" value="DeoR-like_C"/>
</dbReference>
<dbReference type="SMART" id="SM01134">
    <property type="entry name" value="DeoRC"/>
    <property type="match status" value="1"/>
</dbReference>
<gene>
    <name evidence="4" type="ORF">GT019_15070</name>
</gene>
<dbReference type="InterPro" id="IPR036388">
    <property type="entry name" value="WH-like_DNA-bd_sf"/>
</dbReference>
<dbReference type="InterPro" id="IPR037171">
    <property type="entry name" value="NagB/RpiA_transferase-like"/>
</dbReference>
<dbReference type="Gene3D" id="3.40.50.1360">
    <property type="match status" value="1"/>
</dbReference>
<dbReference type="SUPFAM" id="SSF100950">
    <property type="entry name" value="NagB/RpiA/CoA transferase-like"/>
    <property type="match status" value="1"/>
</dbReference>
<feature type="domain" description="HTH deoR-type" evidence="3">
    <location>
        <begin position="11"/>
        <end position="66"/>
    </location>
</feature>
<dbReference type="PROSITE" id="PS51000">
    <property type="entry name" value="HTH_DEOR_2"/>
    <property type="match status" value="1"/>
</dbReference>
<organism evidence="4 5">
    <name type="scientific">Paenibacillus glycinis</name>
    <dbReference type="NCBI Taxonomy" id="2697035"/>
    <lineage>
        <taxon>Bacteria</taxon>
        <taxon>Bacillati</taxon>
        <taxon>Bacillota</taxon>
        <taxon>Bacilli</taxon>
        <taxon>Bacillales</taxon>
        <taxon>Paenibacillaceae</taxon>
        <taxon>Paenibacillus</taxon>
    </lineage>
</organism>
<dbReference type="InterPro" id="IPR050313">
    <property type="entry name" value="Carb_Metab_HTH_regulators"/>
</dbReference>
<proteinExistence type="predicted"/>
<dbReference type="PRINTS" id="PR00037">
    <property type="entry name" value="HTHLACR"/>
</dbReference>
<dbReference type="Pfam" id="PF08220">
    <property type="entry name" value="HTH_DeoR"/>
    <property type="match status" value="1"/>
</dbReference>